<keyword evidence="1" id="KW-0812">Transmembrane</keyword>
<feature type="domain" description="F-box" evidence="3">
    <location>
        <begin position="117"/>
        <end position="164"/>
    </location>
</feature>
<dbReference type="Gene3D" id="3.80.10.10">
    <property type="entry name" value="Ribonuclease Inhibitor"/>
    <property type="match status" value="1"/>
</dbReference>
<dbReference type="SUPFAM" id="SSF81383">
    <property type="entry name" value="F-box domain"/>
    <property type="match status" value="1"/>
</dbReference>
<dbReference type="RefSeq" id="XP_041158317.1">
    <property type="nucleotide sequence ID" value="XM_041300329.1"/>
</dbReference>
<dbReference type="EMBL" id="JABBWE010000042">
    <property type="protein sequence ID" value="KAG1791511.1"/>
    <property type="molecule type" value="Genomic_DNA"/>
</dbReference>
<feature type="chain" id="PRO_5040653579" description="F-box domain-containing protein" evidence="2">
    <location>
        <begin position="20"/>
        <end position="592"/>
    </location>
</feature>
<organism evidence="4 6">
    <name type="scientific">Suillus plorans</name>
    <dbReference type="NCBI Taxonomy" id="116603"/>
    <lineage>
        <taxon>Eukaryota</taxon>
        <taxon>Fungi</taxon>
        <taxon>Dikarya</taxon>
        <taxon>Basidiomycota</taxon>
        <taxon>Agaricomycotina</taxon>
        <taxon>Agaricomycetes</taxon>
        <taxon>Agaricomycetidae</taxon>
        <taxon>Boletales</taxon>
        <taxon>Suillineae</taxon>
        <taxon>Suillaceae</taxon>
        <taxon>Suillus</taxon>
    </lineage>
</organism>
<dbReference type="InterPro" id="IPR032675">
    <property type="entry name" value="LRR_dom_sf"/>
</dbReference>
<evidence type="ECO:0000256" key="2">
    <source>
        <dbReference type="SAM" id="SignalP"/>
    </source>
</evidence>
<reference evidence="4" key="1">
    <citation type="journal article" date="2020" name="New Phytol.">
        <title>Comparative genomics reveals dynamic genome evolution in host specialist ectomycorrhizal fungi.</title>
        <authorList>
            <person name="Lofgren L.A."/>
            <person name="Nguyen N.H."/>
            <person name="Vilgalys R."/>
            <person name="Ruytinx J."/>
            <person name="Liao H.L."/>
            <person name="Branco S."/>
            <person name="Kuo A."/>
            <person name="LaButti K."/>
            <person name="Lipzen A."/>
            <person name="Andreopoulos W."/>
            <person name="Pangilinan J."/>
            <person name="Riley R."/>
            <person name="Hundley H."/>
            <person name="Na H."/>
            <person name="Barry K."/>
            <person name="Grigoriev I.V."/>
            <person name="Stajich J.E."/>
            <person name="Kennedy P.G."/>
        </authorList>
    </citation>
    <scope>NUCLEOTIDE SEQUENCE</scope>
    <source>
        <strain evidence="4">S12</strain>
    </source>
</reference>
<protein>
    <recommendedName>
        <fullName evidence="3">F-box domain-containing protein</fullName>
    </recommendedName>
</protein>
<comment type="caution">
    <text evidence="4">The sequence shown here is derived from an EMBL/GenBank/DDBJ whole genome shotgun (WGS) entry which is preliminary data.</text>
</comment>
<feature type="signal peptide" evidence="2">
    <location>
        <begin position="1"/>
        <end position="19"/>
    </location>
</feature>
<dbReference type="Proteomes" id="UP000719766">
    <property type="component" value="Unassembled WGS sequence"/>
</dbReference>
<evidence type="ECO:0000313" key="5">
    <source>
        <dbReference type="EMBL" id="KAG1791511.1"/>
    </source>
</evidence>
<dbReference type="EMBL" id="JABBWE010000094">
    <property type="protein sequence ID" value="KAG1786344.1"/>
    <property type="molecule type" value="Genomic_DNA"/>
</dbReference>
<accession>A0A9P7ACB8</accession>
<dbReference type="AlphaFoldDB" id="A0A9P7ACB8"/>
<evidence type="ECO:0000256" key="1">
    <source>
        <dbReference type="SAM" id="Phobius"/>
    </source>
</evidence>
<evidence type="ECO:0000313" key="4">
    <source>
        <dbReference type="EMBL" id="KAG1786344.1"/>
    </source>
</evidence>
<dbReference type="GeneID" id="64594093"/>
<evidence type="ECO:0000259" key="3">
    <source>
        <dbReference type="Pfam" id="PF12937"/>
    </source>
</evidence>
<keyword evidence="1" id="KW-1133">Transmembrane helix</keyword>
<proteinExistence type="predicted"/>
<gene>
    <name evidence="5" type="ORF">HD556DRAFT_1309820</name>
    <name evidence="4" type="ORF">HD556DRAFT_1313588</name>
</gene>
<dbReference type="InterPro" id="IPR001810">
    <property type="entry name" value="F-box_dom"/>
</dbReference>
<dbReference type="Gene3D" id="1.20.1280.50">
    <property type="match status" value="1"/>
</dbReference>
<dbReference type="Pfam" id="PF12937">
    <property type="entry name" value="F-box-like"/>
    <property type="match status" value="1"/>
</dbReference>
<sequence>MCFMMWLLLLGQTIIRVFCIASRTSMCFMMWLLLLGQTIIRVFCTASRTSMCFMMGILLGSTVVQFFHIASHTRLQRRQTDLVAYQDLTEVEARINQLTGAVQELKETRNSLTPLFKLPVELVVVVLSLLVVGDEPDAYSLVSCSQVCRRMRQICLEYPSLWRDAMNMSACPKFMEMILQRSAPLPFSIAIDFAQWNAEDLQMPNCATNLSLVVSALHRLNDFHIHASPSIVSAVLSRFPHRAPALETLYLGVSRMMGDSDHVLQVPDTLMMLDAPLLRKLCLYGCIFSWDKFAFTNLVELRVVGFPDEVKPSLTAVLSVLSNLPLLQTLVMREVLLKLDNIPEQHAEPVQLPCLQSLCIHCPAMDCAIFLDAVATKELKVLDLVCQDTTQYPTAAEMTKFYSSLRVKTRAMDVRSVSMHCDFNNIRLIGSTFTDANCEDVQALIMVEFHFTRIQSTDNVVRRLIAFTKGIASSQVQCVRLHMDAIYEADTDDVSWHTVLSPFSSVTHLHLSQPVRFKILSCLLTDVRRAVRLAVIDPTQSFILLPLLALLDTSSELEGVETELIQQLLYEISVQRGIYTMVSRESRDLTFD</sequence>
<keyword evidence="1" id="KW-0472">Membrane</keyword>
<feature type="transmembrane region" description="Helical" evidence="1">
    <location>
        <begin position="51"/>
        <end position="70"/>
    </location>
</feature>
<evidence type="ECO:0000313" key="6">
    <source>
        <dbReference type="Proteomes" id="UP000719766"/>
    </source>
</evidence>
<dbReference type="OrthoDB" id="2662576at2759"/>
<dbReference type="SUPFAM" id="SSF52047">
    <property type="entry name" value="RNI-like"/>
    <property type="match status" value="1"/>
</dbReference>
<dbReference type="InterPro" id="IPR036047">
    <property type="entry name" value="F-box-like_dom_sf"/>
</dbReference>
<keyword evidence="2" id="KW-0732">Signal</keyword>
<name>A0A9P7ACB8_9AGAM</name>
<keyword evidence="6" id="KW-1185">Reference proteome</keyword>